<dbReference type="EMBL" id="JAPTMU010000006">
    <property type="protein sequence ID" value="KAJ4942593.1"/>
    <property type="molecule type" value="Genomic_DNA"/>
</dbReference>
<evidence type="ECO:0000313" key="3">
    <source>
        <dbReference type="Proteomes" id="UP001219934"/>
    </source>
</evidence>
<sequence>MKAPCSPGWVSPRRGQGPGTQSILPRRDFQAEGLEQWKVLLSVEGHCEERFLVSALIHTVTLAEMPPNYPRCLPGIQLLLGELRQH</sequence>
<comment type="caution">
    <text evidence="2">The sequence shown here is derived from an EMBL/GenBank/DDBJ whole genome shotgun (WGS) entry which is preliminary data.</text>
</comment>
<evidence type="ECO:0000256" key="1">
    <source>
        <dbReference type="SAM" id="MobiDB-lite"/>
    </source>
</evidence>
<feature type="region of interest" description="Disordered" evidence="1">
    <location>
        <begin position="1"/>
        <end position="23"/>
    </location>
</feature>
<protein>
    <submittedName>
        <fullName evidence="2">Uncharacterized protein</fullName>
    </submittedName>
</protein>
<proteinExistence type="predicted"/>
<dbReference type="AlphaFoldDB" id="A0AAD6FP56"/>
<reference evidence="2" key="1">
    <citation type="submission" date="2022-11" db="EMBL/GenBank/DDBJ databases">
        <title>Chromosome-level genome of Pogonophryne albipinna.</title>
        <authorList>
            <person name="Jo E."/>
        </authorList>
    </citation>
    <scope>NUCLEOTIDE SEQUENCE</scope>
    <source>
        <strain evidence="2">SGF0006</strain>
        <tissue evidence="2">Muscle</tissue>
    </source>
</reference>
<organism evidence="2 3">
    <name type="scientific">Pogonophryne albipinna</name>
    <dbReference type="NCBI Taxonomy" id="1090488"/>
    <lineage>
        <taxon>Eukaryota</taxon>
        <taxon>Metazoa</taxon>
        <taxon>Chordata</taxon>
        <taxon>Craniata</taxon>
        <taxon>Vertebrata</taxon>
        <taxon>Euteleostomi</taxon>
        <taxon>Actinopterygii</taxon>
        <taxon>Neopterygii</taxon>
        <taxon>Teleostei</taxon>
        <taxon>Neoteleostei</taxon>
        <taxon>Acanthomorphata</taxon>
        <taxon>Eupercaria</taxon>
        <taxon>Perciformes</taxon>
        <taxon>Notothenioidei</taxon>
        <taxon>Pogonophryne</taxon>
    </lineage>
</organism>
<accession>A0AAD6FP56</accession>
<dbReference type="Proteomes" id="UP001219934">
    <property type="component" value="Unassembled WGS sequence"/>
</dbReference>
<keyword evidence="3" id="KW-1185">Reference proteome</keyword>
<evidence type="ECO:0000313" key="2">
    <source>
        <dbReference type="EMBL" id="KAJ4942593.1"/>
    </source>
</evidence>
<name>A0AAD6FP56_9TELE</name>
<gene>
    <name evidence="2" type="ORF">JOQ06_012447</name>
</gene>